<keyword evidence="3 7" id="KW-0812">Transmembrane</keyword>
<dbReference type="RefSeq" id="XP_058303799.1">
    <property type="nucleotide sequence ID" value="XM_058456900.1"/>
</dbReference>
<feature type="transmembrane region" description="Helical" evidence="7">
    <location>
        <begin position="478"/>
        <end position="499"/>
    </location>
</feature>
<dbReference type="Pfam" id="PF07690">
    <property type="entry name" value="MFS_1"/>
    <property type="match status" value="1"/>
</dbReference>
<dbReference type="GeneID" id="83184201"/>
<feature type="transmembrane region" description="Helical" evidence="7">
    <location>
        <begin position="108"/>
        <end position="133"/>
    </location>
</feature>
<dbReference type="InterPro" id="IPR011701">
    <property type="entry name" value="MFS"/>
</dbReference>
<feature type="domain" description="Major facilitator superfamily (MFS) profile" evidence="8">
    <location>
        <begin position="18"/>
        <end position="505"/>
    </location>
</feature>
<feature type="region of interest" description="Disordered" evidence="6">
    <location>
        <begin position="509"/>
        <end position="536"/>
    </location>
</feature>
<dbReference type="Proteomes" id="UP001150904">
    <property type="component" value="Unassembled WGS sequence"/>
</dbReference>
<dbReference type="GO" id="GO:0022857">
    <property type="term" value="F:transmembrane transporter activity"/>
    <property type="evidence" value="ECO:0007669"/>
    <property type="project" value="InterPro"/>
</dbReference>
<proteinExistence type="predicted"/>
<feature type="transmembrane region" description="Helical" evidence="7">
    <location>
        <begin position="281"/>
        <end position="302"/>
    </location>
</feature>
<dbReference type="Gene3D" id="1.20.1250.20">
    <property type="entry name" value="MFS general substrate transporter like domains"/>
    <property type="match status" value="1"/>
</dbReference>
<keyword evidence="4 7" id="KW-1133">Transmembrane helix</keyword>
<evidence type="ECO:0000256" key="2">
    <source>
        <dbReference type="ARBA" id="ARBA00022448"/>
    </source>
</evidence>
<feature type="transmembrane region" description="Helical" evidence="7">
    <location>
        <begin position="20"/>
        <end position="43"/>
    </location>
</feature>
<keyword evidence="10" id="KW-1185">Reference proteome</keyword>
<feature type="transmembrane region" description="Helical" evidence="7">
    <location>
        <begin position="211"/>
        <end position="233"/>
    </location>
</feature>
<reference evidence="9" key="1">
    <citation type="submission" date="2022-12" db="EMBL/GenBank/DDBJ databases">
        <authorList>
            <person name="Petersen C."/>
        </authorList>
    </citation>
    <scope>NUCLEOTIDE SEQUENCE</scope>
    <source>
        <strain evidence="9">IBT 15544</strain>
    </source>
</reference>
<evidence type="ECO:0000256" key="3">
    <source>
        <dbReference type="ARBA" id="ARBA00022692"/>
    </source>
</evidence>
<comment type="caution">
    <text evidence="9">The sequence shown here is derived from an EMBL/GenBank/DDBJ whole genome shotgun (WGS) entry which is preliminary data.</text>
</comment>
<dbReference type="AlphaFoldDB" id="A0A9W9J5E0"/>
<dbReference type="PROSITE" id="PS50850">
    <property type="entry name" value="MFS"/>
    <property type="match status" value="1"/>
</dbReference>
<name>A0A9W9J5E0_9EURO</name>
<dbReference type="InterPro" id="IPR036259">
    <property type="entry name" value="MFS_trans_sf"/>
</dbReference>
<dbReference type="PANTHER" id="PTHR23501">
    <property type="entry name" value="MAJOR FACILITATOR SUPERFAMILY"/>
    <property type="match status" value="1"/>
</dbReference>
<feature type="transmembrane region" description="Helical" evidence="7">
    <location>
        <begin position="322"/>
        <end position="340"/>
    </location>
</feature>
<sequence>MADNASSDLPGPGRLALTMFALFMGMFTANLDSTILATAIPYITNEFHSIDDIGWYGSATFLTFAGFQTTWGKFFKYFNLKWSYLFALFIFELGSLICAVAPNSVALIVGRAIAGIGGAGLCTGTFVIIGYTVTPERQPTFMGVMGATYALASFVGPLVGGAFTEKVTWRWCFYLNLPIGGLAAFIIVFFFKTPKGAKPIEATWREKILQLDPSGCVLIIGAVVCYLLALQWGGMQKNWSNSSVIGTLIGFILLFIAFGFNEWWLGERASIVPRLLRNRRIFANCAVVFFNSGGFFILIYYLPIYFQSIRNASPIGSGVRNLPFLIGGIFSMISGVIVSATQRFVPFMAVSAALSAVGGGLIYTITQDTSTGKWVGYQILAGASTGFISQIPIMANTACVDMADMSTVSAMTLFFQLLGGSFSVSAAQSVFGNTLLRRIQVTAPEISPSLVLSTGASSLRDSFPASAMPGIMAAYMDGIKGAFAVATAMLAISFPFALLPKWEKLRPETQALSSPNVADEKAQSHLDSENDSKSIV</sequence>
<protein>
    <submittedName>
        <fullName evidence="9">MFS gliotoxin efflux transporter</fullName>
    </submittedName>
</protein>
<dbReference type="CDD" id="cd17502">
    <property type="entry name" value="MFS_Azr1_MDR_like"/>
    <property type="match status" value="1"/>
</dbReference>
<dbReference type="PANTHER" id="PTHR23501:SF177">
    <property type="entry name" value="MAJOR FACILITATOR SUPERFAMILY (MFS) PROFILE DOMAIN-CONTAINING PROTEIN-RELATED"/>
    <property type="match status" value="1"/>
</dbReference>
<evidence type="ECO:0000256" key="4">
    <source>
        <dbReference type="ARBA" id="ARBA00022989"/>
    </source>
</evidence>
<feature type="transmembrane region" description="Helical" evidence="7">
    <location>
        <begin position="239"/>
        <end position="260"/>
    </location>
</feature>
<dbReference type="Gene3D" id="1.20.1720.10">
    <property type="entry name" value="Multidrug resistance protein D"/>
    <property type="match status" value="1"/>
</dbReference>
<dbReference type="EMBL" id="JAPQKR010000016">
    <property type="protein sequence ID" value="KAJ5190859.1"/>
    <property type="molecule type" value="Genomic_DNA"/>
</dbReference>
<evidence type="ECO:0000256" key="1">
    <source>
        <dbReference type="ARBA" id="ARBA00004141"/>
    </source>
</evidence>
<organism evidence="9 10">
    <name type="scientific">Penicillium cinerascens</name>
    <dbReference type="NCBI Taxonomy" id="70096"/>
    <lineage>
        <taxon>Eukaryota</taxon>
        <taxon>Fungi</taxon>
        <taxon>Dikarya</taxon>
        <taxon>Ascomycota</taxon>
        <taxon>Pezizomycotina</taxon>
        <taxon>Eurotiomycetes</taxon>
        <taxon>Eurotiomycetidae</taxon>
        <taxon>Eurotiales</taxon>
        <taxon>Aspergillaceae</taxon>
        <taxon>Penicillium</taxon>
    </lineage>
</organism>
<reference evidence="9" key="2">
    <citation type="journal article" date="2023" name="IMA Fungus">
        <title>Comparative genomic study of the Penicillium genus elucidates a diverse pangenome and 15 lateral gene transfer events.</title>
        <authorList>
            <person name="Petersen C."/>
            <person name="Sorensen T."/>
            <person name="Nielsen M.R."/>
            <person name="Sondergaard T.E."/>
            <person name="Sorensen J.L."/>
            <person name="Fitzpatrick D.A."/>
            <person name="Frisvad J.C."/>
            <person name="Nielsen K.L."/>
        </authorList>
    </citation>
    <scope>NUCLEOTIDE SEQUENCE</scope>
    <source>
        <strain evidence="9">IBT 15544</strain>
    </source>
</reference>
<feature type="transmembrane region" description="Helical" evidence="7">
    <location>
        <begin position="171"/>
        <end position="191"/>
    </location>
</feature>
<keyword evidence="5 7" id="KW-0472">Membrane</keyword>
<dbReference type="GO" id="GO:0005886">
    <property type="term" value="C:plasma membrane"/>
    <property type="evidence" value="ECO:0007669"/>
    <property type="project" value="TreeGrafter"/>
</dbReference>
<feature type="transmembrane region" description="Helical" evidence="7">
    <location>
        <begin position="140"/>
        <end position="159"/>
    </location>
</feature>
<evidence type="ECO:0000256" key="5">
    <source>
        <dbReference type="ARBA" id="ARBA00023136"/>
    </source>
</evidence>
<dbReference type="FunFam" id="1.20.1250.20:FF:000196">
    <property type="entry name" value="MFS toxin efflux pump (AflT)"/>
    <property type="match status" value="1"/>
</dbReference>
<dbReference type="FunFam" id="1.20.1720.10:FF:000012">
    <property type="entry name" value="MFS toxin efflux pump (AflT)"/>
    <property type="match status" value="1"/>
</dbReference>
<feature type="transmembrane region" description="Helical" evidence="7">
    <location>
        <begin position="347"/>
        <end position="365"/>
    </location>
</feature>
<feature type="transmembrane region" description="Helical" evidence="7">
    <location>
        <begin position="377"/>
        <end position="395"/>
    </location>
</feature>
<comment type="subcellular location">
    <subcellularLocation>
        <location evidence="1">Membrane</location>
        <topology evidence="1">Multi-pass membrane protein</topology>
    </subcellularLocation>
</comment>
<evidence type="ECO:0000259" key="8">
    <source>
        <dbReference type="PROSITE" id="PS50850"/>
    </source>
</evidence>
<feature type="transmembrane region" description="Helical" evidence="7">
    <location>
        <begin position="407"/>
        <end position="427"/>
    </location>
</feature>
<evidence type="ECO:0000313" key="9">
    <source>
        <dbReference type="EMBL" id="KAJ5190859.1"/>
    </source>
</evidence>
<evidence type="ECO:0000256" key="7">
    <source>
        <dbReference type="SAM" id="Phobius"/>
    </source>
</evidence>
<dbReference type="InterPro" id="IPR020846">
    <property type="entry name" value="MFS_dom"/>
</dbReference>
<feature type="transmembrane region" description="Helical" evidence="7">
    <location>
        <begin position="82"/>
        <end position="102"/>
    </location>
</feature>
<feature type="transmembrane region" description="Helical" evidence="7">
    <location>
        <begin position="55"/>
        <end position="75"/>
    </location>
</feature>
<gene>
    <name evidence="9" type="ORF">N7498_009844</name>
</gene>
<keyword evidence="2" id="KW-0813">Transport</keyword>
<dbReference type="OrthoDB" id="10021397at2759"/>
<evidence type="ECO:0000256" key="6">
    <source>
        <dbReference type="SAM" id="MobiDB-lite"/>
    </source>
</evidence>
<evidence type="ECO:0000313" key="10">
    <source>
        <dbReference type="Proteomes" id="UP001150904"/>
    </source>
</evidence>
<dbReference type="SUPFAM" id="SSF103473">
    <property type="entry name" value="MFS general substrate transporter"/>
    <property type="match status" value="1"/>
</dbReference>
<accession>A0A9W9J5E0</accession>
<feature type="compositionally biased region" description="Basic and acidic residues" evidence="6">
    <location>
        <begin position="518"/>
        <end position="536"/>
    </location>
</feature>